<dbReference type="GeneID" id="59327323"/>
<dbReference type="InterPro" id="IPR048258">
    <property type="entry name" value="Cyclins_cyclin-box"/>
</dbReference>
<dbReference type="KEGG" id="tgb:HG536_0F04340"/>
<keyword evidence="2" id="KW-0132">Cell division</keyword>
<dbReference type="SUPFAM" id="SSF47954">
    <property type="entry name" value="Cyclin-like"/>
    <property type="match status" value="1"/>
</dbReference>
<dbReference type="RefSeq" id="XP_037140782.1">
    <property type="nucleotide sequence ID" value="XM_037284886.1"/>
</dbReference>
<dbReference type="InterPro" id="IPR006671">
    <property type="entry name" value="Cyclin_N"/>
</dbReference>
<reference evidence="8 9" key="1">
    <citation type="submission" date="2020-06" db="EMBL/GenBank/DDBJ databases">
        <title>The yeast mating-type switching endonuclease HO is a domesticated member of an unorthodox homing genetic element family.</title>
        <authorList>
            <person name="Coughlan A.Y."/>
            <person name="Lombardi L."/>
            <person name="Braun-Galleani S."/>
            <person name="Martos A.R."/>
            <person name="Galeote V."/>
            <person name="Bigey F."/>
            <person name="Dequin S."/>
            <person name="Byrne K.P."/>
            <person name="Wolfe K.H."/>
        </authorList>
    </citation>
    <scope>NUCLEOTIDE SEQUENCE [LARGE SCALE GENOMIC DNA]</scope>
    <source>
        <strain evidence="8 9">CBS764</strain>
    </source>
</reference>
<protein>
    <recommendedName>
        <fullName evidence="7">Cyclin-like domain-containing protein</fullName>
    </recommendedName>
</protein>
<keyword evidence="9" id="KW-1185">Reference proteome</keyword>
<organism evidence="8 9">
    <name type="scientific">Torulaspora globosa</name>
    <dbReference type="NCBI Taxonomy" id="48254"/>
    <lineage>
        <taxon>Eukaryota</taxon>
        <taxon>Fungi</taxon>
        <taxon>Dikarya</taxon>
        <taxon>Ascomycota</taxon>
        <taxon>Saccharomycotina</taxon>
        <taxon>Saccharomycetes</taxon>
        <taxon>Saccharomycetales</taxon>
        <taxon>Saccharomycetaceae</taxon>
        <taxon>Torulaspora</taxon>
    </lineage>
</organism>
<evidence type="ECO:0000256" key="4">
    <source>
        <dbReference type="ARBA" id="ARBA00023306"/>
    </source>
</evidence>
<dbReference type="GO" id="GO:0044772">
    <property type="term" value="P:mitotic cell cycle phase transition"/>
    <property type="evidence" value="ECO:0007669"/>
    <property type="project" value="UniProtKB-ARBA"/>
</dbReference>
<dbReference type="GO" id="GO:0051301">
    <property type="term" value="P:cell division"/>
    <property type="evidence" value="ECO:0007669"/>
    <property type="project" value="UniProtKB-KW"/>
</dbReference>
<dbReference type="InterPro" id="IPR036915">
    <property type="entry name" value="Cyclin-like_sf"/>
</dbReference>
<evidence type="ECO:0000256" key="6">
    <source>
        <dbReference type="SAM" id="MobiDB-lite"/>
    </source>
</evidence>
<evidence type="ECO:0000256" key="5">
    <source>
        <dbReference type="RuleBase" id="RU000383"/>
    </source>
</evidence>
<gene>
    <name evidence="8" type="ORF">HG536_0F04340</name>
</gene>
<comment type="similarity">
    <text evidence="1 5">Belongs to the cyclin family.</text>
</comment>
<evidence type="ECO:0000256" key="3">
    <source>
        <dbReference type="ARBA" id="ARBA00023127"/>
    </source>
</evidence>
<keyword evidence="4" id="KW-0131">Cell cycle</keyword>
<dbReference type="FunFam" id="1.10.472.10:FF:000010">
    <property type="entry name" value="G1/S-specific cyclin Cln1"/>
    <property type="match status" value="1"/>
</dbReference>
<dbReference type="InterPro" id="IPR039361">
    <property type="entry name" value="Cyclin"/>
</dbReference>
<dbReference type="Proteomes" id="UP000515788">
    <property type="component" value="Chromosome 6"/>
</dbReference>
<dbReference type="AlphaFoldDB" id="A0A7G3ZKS2"/>
<dbReference type="InterPro" id="IPR013763">
    <property type="entry name" value="Cyclin-like_dom"/>
</dbReference>
<name>A0A7G3ZKS2_9SACH</name>
<dbReference type="PANTHER" id="PTHR10177">
    <property type="entry name" value="CYCLINS"/>
    <property type="match status" value="1"/>
</dbReference>
<dbReference type="PROSITE" id="PS00292">
    <property type="entry name" value="CYCLINS"/>
    <property type="match status" value="1"/>
</dbReference>
<dbReference type="OrthoDB" id="5590282at2759"/>
<feature type="compositionally biased region" description="Polar residues" evidence="6">
    <location>
        <begin position="367"/>
        <end position="385"/>
    </location>
</feature>
<dbReference type="CDD" id="cd20559">
    <property type="entry name" value="CYCLIN_ScCLN_like"/>
    <property type="match status" value="1"/>
</dbReference>
<keyword evidence="3 5" id="KW-0195">Cyclin</keyword>
<evidence type="ECO:0000313" key="8">
    <source>
        <dbReference type="EMBL" id="QLL34108.1"/>
    </source>
</evidence>
<evidence type="ECO:0000259" key="7">
    <source>
        <dbReference type="SMART" id="SM00385"/>
    </source>
</evidence>
<dbReference type="SMART" id="SM00385">
    <property type="entry name" value="CYCLIN"/>
    <property type="match status" value="1"/>
</dbReference>
<accession>A0A7G3ZKS2</accession>
<dbReference type="GO" id="GO:0051726">
    <property type="term" value="P:regulation of cell cycle"/>
    <property type="evidence" value="ECO:0007669"/>
    <property type="project" value="UniProtKB-ARBA"/>
</dbReference>
<feature type="region of interest" description="Disordered" evidence="6">
    <location>
        <begin position="361"/>
        <end position="398"/>
    </location>
</feature>
<evidence type="ECO:0000313" key="9">
    <source>
        <dbReference type="Proteomes" id="UP000515788"/>
    </source>
</evidence>
<dbReference type="GO" id="GO:0044843">
    <property type="term" value="P:cell cycle G1/S phase transition"/>
    <property type="evidence" value="ECO:0007669"/>
    <property type="project" value="UniProtKB-ARBA"/>
</dbReference>
<dbReference type="Gene3D" id="1.10.472.10">
    <property type="entry name" value="Cyclin-like"/>
    <property type="match status" value="2"/>
</dbReference>
<feature type="domain" description="Cyclin-like" evidence="7">
    <location>
        <begin position="92"/>
        <end position="178"/>
    </location>
</feature>
<feature type="region of interest" description="Disordered" evidence="6">
    <location>
        <begin position="468"/>
        <end position="487"/>
    </location>
</feature>
<proteinExistence type="inferred from homology"/>
<sequence>MNHVKDVAGAVDLGYMSHVRRNVAHRKSQEANLVAREAACHEFCVMEYSNQLLNHLILLERDNAVHVTARPSLSTFQSQPQINHKMRFLIFDFLMCCHTRLGLSNSTLFLCYNILDRYTSKYIVKSCNYQLLALTALWISSKFWDSKNRIAPLKLLVKLCCKQYSAQQFKEMELHLSKSLNWTLCQFATHDSFIDLLLFLKNDTKVPSTALLDNKLSPDRVKFGATMLCELACFDIQLSFKCSASQIVLAAITLTTLALKFEEFNQWEDFNSKSNDAGLIKVCHSLLALAVREDSLPSSFKLKYINENKTASDKILKALQNYFIQLQVEQFYQSQEFKNLAPGSYEKRNDYNEKRIHDDTDGRIHATGQSTNHSFASNPSIASSHSAVTPPSRTSSSASPFASPFMAHDFISSPDSLPTPFYDKTCFTRTQASNTALLPLTPTTPTLLKNKMAAIKRRSMTLPIRNPSHQLARSNTDDPQSFMKGHRKRASSSMDIDFFEDEVAIKR</sequence>
<dbReference type="GO" id="GO:0016538">
    <property type="term" value="F:cyclin-dependent protein serine/threonine kinase regulator activity"/>
    <property type="evidence" value="ECO:0007669"/>
    <property type="project" value="UniProtKB-ARBA"/>
</dbReference>
<feature type="compositionally biased region" description="Polar residues" evidence="6">
    <location>
        <begin position="468"/>
        <end position="479"/>
    </location>
</feature>
<evidence type="ECO:0000256" key="1">
    <source>
        <dbReference type="ARBA" id="ARBA00008742"/>
    </source>
</evidence>
<feature type="compositionally biased region" description="Low complexity" evidence="6">
    <location>
        <begin position="386"/>
        <end position="398"/>
    </location>
</feature>
<dbReference type="Pfam" id="PF00134">
    <property type="entry name" value="Cyclin_N"/>
    <property type="match status" value="1"/>
</dbReference>
<evidence type="ECO:0000256" key="2">
    <source>
        <dbReference type="ARBA" id="ARBA00022618"/>
    </source>
</evidence>
<dbReference type="EMBL" id="CP059251">
    <property type="protein sequence ID" value="QLL34108.1"/>
    <property type="molecule type" value="Genomic_DNA"/>
</dbReference>